<evidence type="ECO:0000313" key="2">
    <source>
        <dbReference type="EMBL" id="KAF8755128.1"/>
    </source>
</evidence>
<evidence type="ECO:0000313" key="3">
    <source>
        <dbReference type="Proteomes" id="UP000614334"/>
    </source>
</evidence>
<keyword evidence="1" id="KW-1133">Transmembrane helix</keyword>
<proteinExistence type="predicted"/>
<evidence type="ECO:0000256" key="1">
    <source>
        <dbReference type="SAM" id="Phobius"/>
    </source>
</evidence>
<dbReference type="EMBL" id="JACYCF010000009">
    <property type="protein sequence ID" value="KAF8755128.1"/>
    <property type="molecule type" value="Genomic_DNA"/>
</dbReference>
<keyword evidence="1" id="KW-0472">Membrane</keyword>
<gene>
    <name evidence="2" type="ORF">RHS01_05462</name>
</gene>
<keyword evidence="1" id="KW-0812">Transmembrane</keyword>
<feature type="transmembrane region" description="Helical" evidence="1">
    <location>
        <begin position="275"/>
        <end position="296"/>
    </location>
</feature>
<dbReference type="Proteomes" id="UP000614334">
    <property type="component" value="Unassembled WGS sequence"/>
</dbReference>
<name>A0A8H7ICF3_9AGAM</name>
<reference evidence="2" key="1">
    <citation type="submission" date="2020-09" db="EMBL/GenBank/DDBJ databases">
        <title>Comparative genome analyses of four rice-infecting Rhizoctonia solani isolates reveal extensive enrichment of homogalacturonan modification genes.</title>
        <authorList>
            <person name="Lee D.-Y."/>
            <person name="Jeon J."/>
            <person name="Kim K.-T."/>
            <person name="Cheong K."/>
            <person name="Song H."/>
            <person name="Choi G."/>
            <person name="Ko J."/>
            <person name="Opiyo S.O."/>
            <person name="Zuo S."/>
            <person name="Madhav S."/>
            <person name="Lee Y.-H."/>
            <person name="Wang G.-L."/>
        </authorList>
    </citation>
    <scope>NUCLEOTIDE SEQUENCE</scope>
    <source>
        <strain evidence="2">AG1-IA B2</strain>
    </source>
</reference>
<accession>A0A8H7ICF3</accession>
<organism evidence="2 3">
    <name type="scientific">Rhizoctonia solani</name>
    <dbReference type="NCBI Taxonomy" id="456999"/>
    <lineage>
        <taxon>Eukaryota</taxon>
        <taxon>Fungi</taxon>
        <taxon>Dikarya</taxon>
        <taxon>Basidiomycota</taxon>
        <taxon>Agaricomycotina</taxon>
        <taxon>Agaricomycetes</taxon>
        <taxon>Cantharellales</taxon>
        <taxon>Ceratobasidiaceae</taxon>
        <taxon>Rhizoctonia</taxon>
    </lineage>
</organism>
<protein>
    <submittedName>
        <fullName evidence="2">Uncharacterized protein</fullName>
    </submittedName>
</protein>
<dbReference type="Gene3D" id="2.60.120.260">
    <property type="entry name" value="Galactose-binding domain-like"/>
    <property type="match status" value="1"/>
</dbReference>
<dbReference type="AlphaFoldDB" id="A0A8H7ICF3"/>
<comment type="caution">
    <text evidence="2">The sequence shown here is derived from an EMBL/GenBank/DDBJ whole genome shotgun (WGS) entry which is preliminary data.</text>
</comment>
<sequence>MSSFPYTPFPFNVTPASPLFELSSIALNVSEGWVPSCSSPDCVPTARWSTSSVGAALSLYFWGEHKRRYGIEIFRDGTRLPWSPFGGTLASIRGGGTDQSYLHNGTLKVINASSEAELTVTQARVNGSSLETPSSFNADRWIVPSDDTQLSYTGFTQHAGAAKAGSSTTYISSKAGDKVSMRFNASTFLIHGPCGPANGLIKLSIDGRESTLNTSEPIASNDCLLFQAWGFPALKEHDLLIENMGGMLGIDRLEFFWLDMFGERNSRSNADKKNVTIGVGIMIGILLVVVGLTIYFKNSSKRFGRAYKVFCS</sequence>